<feature type="transmembrane region" description="Helical" evidence="7">
    <location>
        <begin position="259"/>
        <end position="288"/>
    </location>
</feature>
<dbReference type="PANTHER" id="PTHR43386:SF6">
    <property type="entry name" value="ABC TRANSPORTER PERMEASE PROTEIN"/>
    <property type="match status" value="1"/>
</dbReference>
<feature type="transmembrane region" description="Helical" evidence="7">
    <location>
        <begin position="202"/>
        <end position="220"/>
    </location>
</feature>
<evidence type="ECO:0000259" key="9">
    <source>
        <dbReference type="PROSITE" id="PS50928"/>
    </source>
</evidence>
<evidence type="ECO:0000313" key="10">
    <source>
        <dbReference type="EMBL" id="CAA9339632.1"/>
    </source>
</evidence>
<dbReference type="InterPro" id="IPR035906">
    <property type="entry name" value="MetI-like_sf"/>
</dbReference>
<dbReference type="CDD" id="cd06261">
    <property type="entry name" value="TM_PBP2"/>
    <property type="match status" value="1"/>
</dbReference>
<dbReference type="InterPro" id="IPR025966">
    <property type="entry name" value="OppC_N"/>
</dbReference>
<dbReference type="Pfam" id="PF12911">
    <property type="entry name" value="OppC_N"/>
    <property type="match status" value="1"/>
</dbReference>
<evidence type="ECO:0000256" key="3">
    <source>
        <dbReference type="ARBA" id="ARBA00022475"/>
    </source>
</evidence>
<feature type="compositionally biased region" description="Low complexity" evidence="8">
    <location>
        <begin position="1"/>
        <end position="10"/>
    </location>
</feature>
<keyword evidence="3" id="KW-1003">Cell membrane</keyword>
<comment type="similarity">
    <text evidence="7">Belongs to the binding-protein-dependent transport system permease family.</text>
</comment>
<feature type="transmembrane region" description="Helical" evidence="7">
    <location>
        <begin position="308"/>
        <end position="330"/>
    </location>
</feature>
<proteinExistence type="inferred from homology"/>
<dbReference type="PROSITE" id="PS50928">
    <property type="entry name" value="ABC_TM1"/>
    <property type="match status" value="1"/>
</dbReference>
<reference evidence="10" key="1">
    <citation type="submission" date="2020-02" db="EMBL/GenBank/DDBJ databases">
        <authorList>
            <person name="Meier V. D."/>
        </authorList>
    </citation>
    <scope>NUCLEOTIDE SEQUENCE</scope>
    <source>
        <strain evidence="10">AVDCRST_MAG07</strain>
    </source>
</reference>
<dbReference type="PANTHER" id="PTHR43386">
    <property type="entry name" value="OLIGOPEPTIDE TRANSPORT SYSTEM PERMEASE PROTEIN APPC"/>
    <property type="match status" value="1"/>
</dbReference>
<protein>
    <submittedName>
        <fullName evidence="10">Dipeptide transport system permease protein DppC</fullName>
    </submittedName>
</protein>
<organism evidence="10">
    <name type="scientific">uncultured Frankineae bacterium</name>
    <dbReference type="NCBI Taxonomy" id="437475"/>
    <lineage>
        <taxon>Bacteria</taxon>
        <taxon>Bacillati</taxon>
        <taxon>Actinomycetota</taxon>
        <taxon>Actinomycetes</taxon>
        <taxon>Frankiales</taxon>
        <taxon>environmental samples</taxon>
    </lineage>
</organism>
<evidence type="ECO:0000256" key="7">
    <source>
        <dbReference type="RuleBase" id="RU363032"/>
    </source>
</evidence>
<keyword evidence="6 7" id="KW-0472">Membrane</keyword>
<comment type="subcellular location">
    <subcellularLocation>
        <location evidence="1 7">Cell membrane</location>
        <topology evidence="1 7">Multi-pass membrane protein</topology>
    </subcellularLocation>
</comment>
<evidence type="ECO:0000256" key="5">
    <source>
        <dbReference type="ARBA" id="ARBA00022989"/>
    </source>
</evidence>
<feature type="transmembrane region" description="Helical" evidence="7">
    <location>
        <begin position="141"/>
        <end position="167"/>
    </location>
</feature>
<evidence type="ECO:0000256" key="4">
    <source>
        <dbReference type="ARBA" id="ARBA00022692"/>
    </source>
</evidence>
<name>A0A6J4LSF9_9ACTN</name>
<keyword evidence="5 7" id="KW-1133">Transmembrane helix</keyword>
<dbReference type="GO" id="GO:0055085">
    <property type="term" value="P:transmembrane transport"/>
    <property type="evidence" value="ECO:0007669"/>
    <property type="project" value="InterPro"/>
</dbReference>
<dbReference type="InterPro" id="IPR050366">
    <property type="entry name" value="BP-dependent_transpt_permease"/>
</dbReference>
<evidence type="ECO:0000256" key="2">
    <source>
        <dbReference type="ARBA" id="ARBA00022448"/>
    </source>
</evidence>
<feature type="transmembrane region" description="Helical" evidence="7">
    <location>
        <begin position="73"/>
        <end position="94"/>
    </location>
</feature>
<accession>A0A6J4LSF9</accession>
<evidence type="ECO:0000256" key="6">
    <source>
        <dbReference type="ARBA" id="ARBA00023136"/>
    </source>
</evidence>
<dbReference type="AlphaFoldDB" id="A0A6J4LSF9"/>
<dbReference type="InterPro" id="IPR000515">
    <property type="entry name" value="MetI-like"/>
</dbReference>
<keyword evidence="2 7" id="KW-0813">Transport</keyword>
<gene>
    <name evidence="10" type="ORF">AVDCRST_MAG07-2272</name>
</gene>
<dbReference type="GO" id="GO:0005886">
    <property type="term" value="C:plasma membrane"/>
    <property type="evidence" value="ECO:0007669"/>
    <property type="project" value="UniProtKB-SubCell"/>
</dbReference>
<dbReference type="Gene3D" id="1.10.3720.10">
    <property type="entry name" value="MetI-like"/>
    <property type="match status" value="1"/>
</dbReference>
<dbReference type="Pfam" id="PF00528">
    <property type="entry name" value="BPD_transp_1"/>
    <property type="match status" value="1"/>
</dbReference>
<dbReference type="EMBL" id="CADCUB010000112">
    <property type="protein sequence ID" value="CAA9339632.1"/>
    <property type="molecule type" value="Genomic_DNA"/>
</dbReference>
<keyword evidence="4 7" id="KW-0812">Transmembrane</keyword>
<evidence type="ECO:0000256" key="8">
    <source>
        <dbReference type="SAM" id="MobiDB-lite"/>
    </source>
</evidence>
<feature type="region of interest" description="Disordered" evidence="8">
    <location>
        <begin position="1"/>
        <end position="55"/>
    </location>
</feature>
<feature type="domain" description="ABC transmembrane type-1" evidence="9">
    <location>
        <begin position="137"/>
        <end position="327"/>
    </location>
</feature>
<evidence type="ECO:0000256" key="1">
    <source>
        <dbReference type="ARBA" id="ARBA00004651"/>
    </source>
</evidence>
<dbReference type="SUPFAM" id="SSF161098">
    <property type="entry name" value="MetI-like"/>
    <property type="match status" value="1"/>
</dbReference>
<sequence>MSEPRTPTTRGTGGPEPSAALDRDLLAATPSTTSADGAPVPPGSGGAPSAQSDDTRQASLWSDAWRQLRRNKLFLIAVVLLGVLTVMAAFPGLFTSLGDPREGGCSLSNSKMPPSAQAWFGYDIQGCDHYTNVIYGARVSMIIGLVVVAGSGVIGLVLGALAGFYGGWFDILVARLTDIVYGLPIVLGAILILNAFPNRGLLQVAVALIALSWMTVLRLFRSSVISVKETDYVAAARAMGATNLRIILKHILPNALAPVLVYSTIAIGGIIAAEATLSFLGIGLQLPAVSWGLQINSGRNLLRTAPHVIFFPSIFLSVTVLSWILLGDALRDALDPKLR</sequence>
<feature type="transmembrane region" description="Helical" evidence="7">
    <location>
        <begin position="179"/>
        <end position="196"/>
    </location>
</feature>